<sequence>MSTATSEDTGSLTREPSKDFTKSKKTSTFKKIMRGIRKNGAMGAVAGPMLNHSNEETIQEEASAPDKPSKTVSIMKIMDGIRKDGALAVSVNSENAESTEAGAESVSKTAGLPPRPTAGGDGIVRMDKYGFLLTDKAPNEHHTPLHNDPDFRLHKWQDMLDRVPKSKTTISFSNTQSKVKYYTRRGLPDSMRRKAWTVLTGVDAIMAQRRGEYEGLVKRAEEEFERWRVNMEDDTSKMERRQSDVSALGDASVSNAVLETIDRDIHRTFPKHYLFANDGLEEDDGGSTGYGSVEDQEDMNNGDSDEEDDGEDEDSIVEENGMTDENKLEKKKLFDDMIGRSLSLTGCGGLHNVRSGENGKIDDNTEKSVKSSSATDQSTTSGNSGSAEGHGAGQAALRRILRAYSVYDSEVGYCQGMNFIAAMFLTFLSEEEAFWLLVIVMNEEPYKLRELFGEDMAGTHEVLYIAEKLLQQFLPKLSQHMEAESIHISMFVTQWLLTVYTSTFPFDLVSRVWDSFLVEGWKVVYRVMLALMETASKDIMSYSFEQILNYFRDFPTTVDGSKIMNASLKIPLKRKHIQKHVTEWRKGNADENSKHSSGIVNPFRRRDSQESNMSGTIGSGSKASSSKSRLFKRNSQDIAVEDLSPKLLPIIGDSKFAVMITNVLTPEECKDVIELAEGSGFQPAAIYDAATKTVHRNSTRRIIDDTALAENWFERILQALRDTPHHQKVKECPLIGHKLNEPLHAVSLNERLRVTKYSQGQFFTKHVDAAFTRGPDAGDREGEKSMVSVHIYLNEGYKGGVTRFHGGGRWFDATTKTGSVLLFESTIPHEAVKVTKGEKYVVRSDIMYSSKTDLLEVAGTGFTQQL</sequence>
<dbReference type="SUPFAM" id="SSF47923">
    <property type="entry name" value="Ypt/Rab-GAP domain of gyp1p"/>
    <property type="match status" value="2"/>
</dbReference>
<evidence type="ECO:0000259" key="5">
    <source>
        <dbReference type="PROSITE" id="PS50086"/>
    </source>
</evidence>
<dbReference type="SMART" id="SM00164">
    <property type="entry name" value="TBC"/>
    <property type="match status" value="1"/>
</dbReference>
<feature type="domain" description="Rab-GAP TBC" evidence="5">
    <location>
        <begin position="186"/>
        <end position="520"/>
    </location>
</feature>
<keyword evidence="2" id="KW-0223">Dioxygenase</keyword>
<dbReference type="GO" id="GO:0051213">
    <property type="term" value="F:dioxygenase activity"/>
    <property type="evidence" value="ECO:0007669"/>
    <property type="project" value="UniProtKB-KW"/>
</dbReference>
<dbReference type="EMBL" id="JALLPJ020001100">
    <property type="protein sequence ID" value="KAL3776402.1"/>
    <property type="molecule type" value="Genomic_DNA"/>
</dbReference>
<dbReference type="Pfam" id="PF00566">
    <property type="entry name" value="RabGAP-TBC"/>
    <property type="match status" value="1"/>
</dbReference>
<evidence type="ECO:0000256" key="3">
    <source>
        <dbReference type="ARBA" id="ARBA00023002"/>
    </source>
</evidence>
<dbReference type="PANTHER" id="PTHR47219">
    <property type="entry name" value="RAB GTPASE-ACTIVATING PROTEIN 1-LIKE"/>
    <property type="match status" value="1"/>
</dbReference>
<dbReference type="Gene3D" id="2.60.120.620">
    <property type="entry name" value="q2cbj1_9rhob like domain"/>
    <property type="match status" value="1"/>
</dbReference>
<dbReference type="FunFam" id="1.10.472.80:FF:000027">
    <property type="entry name" value="GTPase activating protein (Evi5)"/>
    <property type="match status" value="1"/>
</dbReference>
<feature type="region of interest" description="Disordered" evidence="4">
    <location>
        <begin position="92"/>
        <end position="121"/>
    </location>
</feature>
<dbReference type="InterPro" id="IPR006620">
    <property type="entry name" value="Pro_4_hyd_alph"/>
</dbReference>
<evidence type="ECO:0000256" key="4">
    <source>
        <dbReference type="SAM" id="MobiDB-lite"/>
    </source>
</evidence>
<reference evidence="6 7" key="1">
    <citation type="submission" date="2024-10" db="EMBL/GenBank/DDBJ databases">
        <title>Updated reference genomes for cyclostephanoid diatoms.</title>
        <authorList>
            <person name="Roberts W.R."/>
            <person name="Alverson A.J."/>
        </authorList>
    </citation>
    <scope>NUCLEOTIDE SEQUENCE [LARGE SCALE GENOMIC DNA]</scope>
    <source>
        <strain evidence="6 7">AJA010-31</strain>
    </source>
</reference>
<dbReference type="Pfam" id="PF13640">
    <property type="entry name" value="2OG-FeII_Oxy_3"/>
    <property type="match status" value="1"/>
</dbReference>
<name>A0ABD3NKR4_9STRA</name>
<keyword evidence="3" id="KW-0560">Oxidoreductase</keyword>
<feature type="compositionally biased region" description="Basic residues" evidence="4">
    <location>
        <begin position="23"/>
        <end position="37"/>
    </location>
</feature>
<comment type="caution">
    <text evidence="6">The sequence shown here is derived from an EMBL/GenBank/DDBJ whole genome shotgun (WGS) entry which is preliminary data.</text>
</comment>
<accession>A0ABD3NKR4</accession>
<dbReference type="Proteomes" id="UP001530400">
    <property type="component" value="Unassembled WGS sequence"/>
</dbReference>
<gene>
    <name evidence="6" type="ORF">ACHAWO_003910</name>
</gene>
<feature type="compositionally biased region" description="Low complexity" evidence="4">
    <location>
        <begin position="614"/>
        <end position="628"/>
    </location>
</feature>
<feature type="compositionally biased region" description="Polar residues" evidence="4">
    <location>
        <begin position="370"/>
        <end position="386"/>
    </location>
</feature>
<protein>
    <recommendedName>
        <fullName evidence="5">Rab-GAP TBC domain-containing protein</fullName>
    </recommendedName>
</protein>
<feature type="region of interest" description="Disordered" evidence="4">
    <location>
        <begin position="583"/>
        <end position="629"/>
    </location>
</feature>
<evidence type="ECO:0000313" key="7">
    <source>
        <dbReference type="Proteomes" id="UP001530400"/>
    </source>
</evidence>
<evidence type="ECO:0000256" key="2">
    <source>
        <dbReference type="ARBA" id="ARBA00022964"/>
    </source>
</evidence>
<organism evidence="6 7">
    <name type="scientific">Cyclotella atomus</name>
    <dbReference type="NCBI Taxonomy" id="382360"/>
    <lineage>
        <taxon>Eukaryota</taxon>
        <taxon>Sar</taxon>
        <taxon>Stramenopiles</taxon>
        <taxon>Ochrophyta</taxon>
        <taxon>Bacillariophyta</taxon>
        <taxon>Coscinodiscophyceae</taxon>
        <taxon>Thalassiosirophycidae</taxon>
        <taxon>Stephanodiscales</taxon>
        <taxon>Stephanodiscaceae</taxon>
        <taxon>Cyclotella</taxon>
    </lineage>
</organism>
<dbReference type="InterPro" id="IPR044862">
    <property type="entry name" value="Pro_4_hyd_alph_FE2OG_OXY"/>
</dbReference>
<feature type="region of interest" description="Disordered" evidence="4">
    <location>
        <begin position="353"/>
        <end position="390"/>
    </location>
</feature>
<feature type="compositionally biased region" description="Basic and acidic residues" evidence="4">
    <location>
        <begin position="583"/>
        <end position="594"/>
    </location>
</feature>
<dbReference type="AlphaFoldDB" id="A0ABD3NKR4"/>
<dbReference type="InterPro" id="IPR035969">
    <property type="entry name" value="Rab-GAP_TBC_sf"/>
</dbReference>
<dbReference type="InterPro" id="IPR050302">
    <property type="entry name" value="Rab_GAP_TBC_domain"/>
</dbReference>
<comment type="cofactor">
    <cofactor evidence="1">
        <name>L-ascorbate</name>
        <dbReference type="ChEBI" id="CHEBI:38290"/>
    </cofactor>
</comment>
<dbReference type="InterPro" id="IPR000195">
    <property type="entry name" value="Rab-GAP-TBC_dom"/>
</dbReference>
<feature type="region of interest" description="Disordered" evidence="4">
    <location>
        <begin position="1"/>
        <end position="70"/>
    </location>
</feature>
<dbReference type="Gene3D" id="1.10.472.80">
    <property type="entry name" value="Ypt/Rab-GAP domain of gyp1p, domain 3"/>
    <property type="match status" value="1"/>
</dbReference>
<dbReference type="SMART" id="SM00702">
    <property type="entry name" value="P4Hc"/>
    <property type="match status" value="1"/>
</dbReference>
<feature type="region of interest" description="Disordered" evidence="4">
    <location>
        <begin position="277"/>
        <end position="328"/>
    </location>
</feature>
<dbReference type="Gene3D" id="1.10.8.270">
    <property type="entry name" value="putative rabgap domain of human tbc1 domain family member 14 like domains"/>
    <property type="match status" value="1"/>
</dbReference>
<feature type="compositionally biased region" description="Acidic residues" evidence="4">
    <location>
        <begin position="294"/>
        <end position="317"/>
    </location>
</feature>
<evidence type="ECO:0000313" key="6">
    <source>
        <dbReference type="EMBL" id="KAL3776402.1"/>
    </source>
</evidence>
<dbReference type="PROSITE" id="PS50086">
    <property type="entry name" value="TBC_RABGAP"/>
    <property type="match status" value="1"/>
</dbReference>
<evidence type="ECO:0000256" key="1">
    <source>
        <dbReference type="ARBA" id="ARBA00001961"/>
    </source>
</evidence>
<feature type="compositionally biased region" description="Polar residues" evidence="4">
    <location>
        <begin position="1"/>
        <end position="14"/>
    </location>
</feature>
<feature type="compositionally biased region" description="Basic and acidic residues" evidence="4">
    <location>
        <begin position="357"/>
        <end position="369"/>
    </location>
</feature>
<dbReference type="PANTHER" id="PTHR47219:SF9">
    <property type="entry name" value="GTPASE ACTIVATING PROTEIN AND CENTROSOME-ASSOCIATED, ISOFORM B"/>
    <property type="match status" value="1"/>
</dbReference>
<proteinExistence type="predicted"/>
<keyword evidence="7" id="KW-1185">Reference proteome</keyword>